<keyword evidence="3" id="KW-0804">Transcription</keyword>
<accession>A0A1H0QSF6</accession>
<dbReference type="PANTHER" id="PTHR30055:SF238">
    <property type="entry name" value="MYCOFACTOCIN BIOSYNTHESIS TRANSCRIPTIONAL REGULATOR MFTR-RELATED"/>
    <property type="match status" value="1"/>
</dbReference>
<feature type="DNA-binding region" description="H-T-H motif" evidence="4">
    <location>
        <begin position="37"/>
        <end position="56"/>
    </location>
</feature>
<evidence type="ECO:0000313" key="7">
    <source>
        <dbReference type="Proteomes" id="UP000186456"/>
    </source>
</evidence>
<gene>
    <name evidence="6" type="ORF">SAMN04487788_2528</name>
</gene>
<feature type="domain" description="HTH tetR-type" evidence="5">
    <location>
        <begin position="14"/>
        <end position="74"/>
    </location>
</feature>
<dbReference type="Pfam" id="PF00440">
    <property type="entry name" value="TetR_N"/>
    <property type="match status" value="1"/>
</dbReference>
<dbReference type="Proteomes" id="UP000186456">
    <property type="component" value="Unassembled WGS sequence"/>
</dbReference>
<dbReference type="Gene3D" id="1.10.357.10">
    <property type="entry name" value="Tetracycline Repressor, domain 2"/>
    <property type="match status" value="1"/>
</dbReference>
<keyword evidence="1" id="KW-0805">Transcription regulation</keyword>
<proteinExistence type="predicted"/>
<dbReference type="GO" id="GO:0003700">
    <property type="term" value="F:DNA-binding transcription factor activity"/>
    <property type="evidence" value="ECO:0007669"/>
    <property type="project" value="TreeGrafter"/>
</dbReference>
<dbReference type="InterPro" id="IPR001647">
    <property type="entry name" value="HTH_TetR"/>
</dbReference>
<dbReference type="Pfam" id="PF17754">
    <property type="entry name" value="TetR_C_14"/>
    <property type="match status" value="1"/>
</dbReference>
<dbReference type="SUPFAM" id="SSF46689">
    <property type="entry name" value="Homeodomain-like"/>
    <property type="match status" value="1"/>
</dbReference>
<dbReference type="PRINTS" id="PR00455">
    <property type="entry name" value="HTHTETR"/>
</dbReference>
<dbReference type="RefSeq" id="WP_074696160.1">
    <property type="nucleotide sequence ID" value="NZ_FNJN01000005.1"/>
</dbReference>
<evidence type="ECO:0000256" key="3">
    <source>
        <dbReference type="ARBA" id="ARBA00023163"/>
    </source>
</evidence>
<dbReference type="InterPro" id="IPR041347">
    <property type="entry name" value="MftR_C"/>
</dbReference>
<dbReference type="EMBL" id="FNJN01000005">
    <property type="protein sequence ID" value="SDP20212.1"/>
    <property type="molecule type" value="Genomic_DNA"/>
</dbReference>
<dbReference type="PANTHER" id="PTHR30055">
    <property type="entry name" value="HTH-TYPE TRANSCRIPTIONAL REGULATOR RUTR"/>
    <property type="match status" value="1"/>
</dbReference>
<evidence type="ECO:0000313" key="6">
    <source>
        <dbReference type="EMBL" id="SDP20212.1"/>
    </source>
</evidence>
<dbReference type="PROSITE" id="PS50977">
    <property type="entry name" value="HTH_TETR_2"/>
    <property type="match status" value="1"/>
</dbReference>
<evidence type="ECO:0000256" key="1">
    <source>
        <dbReference type="ARBA" id="ARBA00023015"/>
    </source>
</evidence>
<keyword evidence="2 4" id="KW-0238">DNA-binding</keyword>
<dbReference type="Gene3D" id="1.10.10.60">
    <property type="entry name" value="Homeodomain-like"/>
    <property type="match status" value="1"/>
</dbReference>
<reference evidence="6 7" key="1">
    <citation type="submission" date="2016-10" db="EMBL/GenBank/DDBJ databases">
        <authorList>
            <person name="de Groot N.N."/>
        </authorList>
    </citation>
    <scope>NUCLEOTIDE SEQUENCE [LARGE SCALE GENOMIC DNA]</scope>
    <source>
        <strain evidence="6 7">StLB037</strain>
    </source>
</reference>
<sequence length="206" mass="22028">MNSANDRPTGRPRSIDPDRVSLIALRLFDERGFESVSMDDVAAAAEVSRRSLFRLFPSKAALVWGGLDESADRFRASLAGSAPDDDLWDVIRTAYAAAVDIPEELLEVTRRRLHVIQANPALAADGASTIGTMTDAVVRFAAQRDASPSDALQTAVRAHALAGASNAALFWWAFHGGDESPVAVVRRAFALVSFDDSGQDGFGEPA</sequence>
<dbReference type="InterPro" id="IPR050109">
    <property type="entry name" value="HTH-type_TetR-like_transc_reg"/>
</dbReference>
<dbReference type="AlphaFoldDB" id="A0A1H0QSF6"/>
<name>A0A1H0QSF6_MICTS</name>
<dbReference type="GO" id="GO:0000976">
    <property type="term" value="F:transcription cis-regulatory region binding"/>
    <property type="evidence" value="ECO:0007669"/>
    <property type="project" value="TreeGrafter"/>
</dbReference>
<protein>
    <submittedName>
        <fullName evidence="6">Transcriptional regulator, TetR family</fullName>
    </submittedName>
</protein>
<evidence type="ECO:0000256" key="2">
    <source>
        <dbReference type="ARBA" id="ARBA00023125"/>
    </source>
</evidence>
<evidence type="ECO:0000256" key="4">
    <source>
        <dbReference type="PROSITE-ProRule" id="PRU00335"/>
    </source>
</evidence>
<organism evidence="6 7">
    <name type="scientific">Microbacterium testaceum (strain StLB037)</name>
    <dbReference type="NCBI Taxonomy" id="979556"/>
    <lineage>
        <taxon>Bacteria</taxon>
        <taxon>Bacillati</taxon>
        <taxon>Actinomycetota</taxon>
        <taxon>Actinomycetes</taxon>
        <taxon>Micrococcales</taxon>
        <taxon>Microbacteriaceae</taxon>
        <taxon>Microbacterium</taxon>
    </lineage>
</organism>
<evidence type="ECO:0000259" key="5">
    <source>
        <dbReference type="PROSITE" id="PS50977"/>
    </source>
</evidence>
<dbReference type="InterPro" id="IPR009057">
    <property type="entry name" value="Homeodomain-like_sf"/>
</dbReference>